<protein>
    <submittedName>
        <fullName evidence="2">GNAT family N-acetyltransferase</fullName>
    </submittedName>
</protein>
<accession>A0A974NQF9</accession>
<evidence type="ECO:0000313" key="2">
    <source>
        <dbReference type="EMBL" id="QQT01853.1"/>
    </source>
</evidence>
<dbReference type="CDD" id="cd04301">
    <property type="entry name" value="NAT_SF"/>
    <property type="match status" value="1"/>
</dbReference>
<feature type="domain" description="N-acetyltransferase" evidence="1">
    <location>
        <begin position="3"/>
        <end position="150"/>
    </location>
</feature>
<dbReference type="SUPFAM" id="SSF55729">
    <property type="entry name" value="Acyl-CoA N-acyltransferases (Nat)"/>
    <property type="match status" value="1"/>
</dbReference>
<name>A0A974NQF9_PERPY</name>
<dbReference type="InterPro" id="IPR016181">
    <property type="entry name" value="Acyl_CoA_acyltransferase"/>
</dbReference>
<dbReference type="GO" id="GO:0016747">
    <property type="term" value="F:acyltransferase activity, transferring groups other than amino-acyl groups"/>
    <property type="evidence" value="ECO:0007669"/>
    <property type="project" value="InterPro"/>
</dbReference>
<dbReference type="RefSeq" id="WP_040373611.1">
    <property type="nucleotide sequence ID" value="NZ_CP068053.1"/>
</dbReference>
<dbReference type="KEGG" id="ppsr:I6J18_08415"/>
<sequence length="150" mass="16682">MIVYLNDINETLADEILAIQIPSYHIEAALIGFSGIPQLMDTVDSIVKSEEIFIGYRLDHEWAGFLSYSVEKDTMEICRLVVHPLHFRKGIGGKLIEASLALASGKKIIVSTGSENQPALNLYKRFGFVMINEIEVAPGIFLSLLEKTVE</sequence>
<keyword evidence="3" id="KW-1185">Reference proteome</keyword>
<reference evidence="2 3" key="1">
    <citation type="submission" date="2021-01" db="EMBL/GenBank/DDBJ databases">
        <title>FDA dAtabase for Regulatory Grade micrObial Sequences (FDA-ARGOS): Supporting development and validation of Infectious Disease Dx tests.</title>
        <authorList>
            <person name="Nelson B."/>
            <person name="Plummer A."/>
            <person name="Tallon L."/>
            <person name="Sadzewicz L."/>
            <person name="Zhao X."/>
            <person name="Boylan J."/>
            <person name="Ott S."/>
            <person name="Bowen H."/>
            <person name="Vavikolanu K."/>
            <person name="Mehta A."/>
            <person name="Aluvathingal J."/>
            <person name="Nadendla S."/>
            <person name="Myers T."/>
            <person name="Yan Y."/>
            <person name="Sichtig H."/>
        </authorList>
    </citation>
    <scope>NUCLEOTIDE SEQUENCE [LARGE SCALE GENOMIC DNA]</scope>
    <source>
        <strain evidence="2 3">FDAARGOS_1161</strain>
    </source>
</reference>
<dbReference type="PROSITE" id="PS51186">
    <property type="entry name" value="GNAT"/>
    <property type="match status" value="1"/>
</dbReference>
<gene>
    <name evidence="2" type="ORF">I6J18_08415</name>
</gene>
<dbReference type="AlphaFoldDB" id="A0A974NQF9"/>
<dbReference type="InterPro" id="IPR000182">
    <property type="entry name" value="GNAT_dom"/>
</dbReference>
<dbReference type="EMBL" id="CP068053">
    <property type="protein sequence ID" value="QQT01853.1"/>
    <property type="molecule type" value="Genomic_DNA"/>
</dbReference>
<evidence type="ECO:0000259" key="1">
    <source>
        <dbReference type="PROSITE" id="PS51186"/>
    </source>
</evidence>
<evidence type="ECO:0000313" key="3">
    <source>
        <dbReference type="Proteomes" id="UP000595254"/>
    </source>
</evidence>
<dbReference type="Gene3D" id="3.40.630.30">
    <property type="match status" value="1"/>
</dbReference>
<organism evidence="2 3">
    <name type="scientific">Peribacillus psychrosaccharolyticus</name>
    <name type="common">Bacillus psychrosaccharolyticus</name>
    <dbReference type="NCBI Taxonomy" id="1407"/>
    <lineage>
        <taxon>Bacteria</taxon>
        <taxon>Bacillati</taxon>
        <taxon>Bacillota</taxon>
        <taxon>Bacilli</taxon>
        <taxon>Bacillales</taxon>
        <taxon>Bacillaceae</taxon>
        <taxon>Peribacillus</taxon>
    </lineage>
</organism>
<proteinExistence type="predicted"/>
<dbReference type="Proteomes" id="UP000595254">
    <property type="component" value="Chromosome"/>
</dbReference>
<dbReference type="Pfam" id="PF00583">
    <property type="entry name" value="Acetyltransf_1"/>
    <property type="match status" value="1"/>
</dbReference>